<dbReference type="InterPro" id="IPR017441">
    <property type="entry name" value="Protein_kinase_ATP_BS"/>
</dbReference>
<dbReference type="Gene3D" id="3.30.200.20">
    <property type="entry name" value="Phosphorylase Kinase, domain 1"/>
    <property type="match status" value="1"/>
</dbReference>
<dbReference type="SMART" id="SM00220">
    <property type="entry name" value="S_TKc"/>
    <property type="match status" value="1"/>
</dbReference>
<dbReference type="Pfam" id="PF13947">
    <property type="entry name" value="GUB_WAK_bind"/>
    <property type="match status" value="2"/>
</dbReference>
<keyword evidence="5 16" id="KW-0812">Transmembrane</keyword>
<reference evidence="19" key="1">
    <citation type="submission" date="2018-11" db="EMBL/GenBank/DDBJ databases">
        <authorList>
            <consortium name="Genoscope - CEA"/>
            <person name="William W."/>
        </authorList>
    </citation>
    <scope>NUCLEOTIDE SEQUENCE</scope>
</reference>
<comment type="catalytic activity">
    <reaction evidence="14">
        <text>L-seryl-[protein] + ATP = O-phospho-L-seryl-[protein] + ADP + H(+)</text>
        <dbReference type="Rhea" id="RHEA:17989"/>
        <dbReference type="Rhea" id="RHEA-COMP:9863"/>
        <dbReference type="Rhea" id="RHEA-COMP:11604"/>
        <dbReference type="ChEBI" id="CHEBI:15378"/>
        <dbReference type="ChEBI" id="CHEBI:29999"/>
        <dbReference type="ChEBI" id="CHEBI:30616"/>
        <dbReference type="ChEBI" id="CHEBI:83421"/>
        <dbReference type="ChEBI" id="CHEBI:456216"/>
        <dbReference type="EC" id="2.7.11.1"/>
    </reaction>
</comment>
<accession>A0A3P6AE61</accession>
<dbReference type="Pfam" id="PF07714">
    <property type="entry name" value="PK_Tyr_Ser-Thr"/>
    <property type="match status" value="1"/>
</dbReference>
<comment type="subcellular location">
    <subcellularLocation>
        <location evidence="1">Membrane</location>
        <topology evidence="1">Single-pass type I membrane protein</topology>
    </subcellularLocation>
</comment>
<name>A0A3P6AE61_BRACM</name>
<evidence type="ECO:0000256" key="3">
    <source>
        <dbReference type="ARBA" id="ARBA00022527"/>
    </source>
</evidence>
<dbReference type="InterPro" id="IPR000719">
    <property type="entry name" value="Prot_kinase_dom"/>
</dbReference>
<dbReference type="Pfam" id="PF14380">
    <property type="entry name" value="WAK_assoc"/>
    <property type="match status" value="2"/>
</dbReference>
<evidence type="ECO:0000256" key="10">
    <source>
        <dbReference type="ARBA" id="ARBA00022989"/>
    </source>
</evidence>
<evidence type="ECO:0000256" key="17">
    <source>
        <dbReference type="SAM" id="SignalP"/>
    </source>
</evidence>
<evidence type="ECO:0000256" key="13">
    <source>
        <dbReference type="ARBA" id="ARBA00047899"/>
    </source>
</evidence>
<organism evidence="19">
    <name type="scientific">Brassica campestris</name>
    <name type="common">Field mustard</name>
    <dbReference type="NCBI Taxonomy" id="3711"/>
    <lineage>
        <taxon>Eukaryota</taxon>
        <taxon>Viridiplantae</taxon>
        <taxon>Streptophyta</taxon>
        <taxon>Embryophyta</taxon>
        <taxon>Tracheophyta</taxon>
        <taxon>Spermatophyta</taxon>
        <taxon>Magnoliopsida</taxon>
        <taxon>eudicotyledons</taxon>
        <taxon>Gunneridae</taxon>
        <taxon>Pentapetalae</taxon>
        <taxon>rosids</taxon>
        <taxon>malvids</taxon>
        <taxon>Brassicales</taxon>
        <taxon>Brassicaceae</taxon>
        <taxon>Brassiceae</taxon>
        <taxon>Brassica</taxon>
    </lineage>
</organism>
<evidence type="ECO:0000313" key="19">
    <source>
        <dbReference type="EMBL" id="VDC87679.1"/>
    </source>
</evidence>
<keyword evidence="3" id="KW-0723">Serine/threonine-protein kinase</keyword>
<evidence type="ECO:0000256" key="15">
    <source>
        <dbReference type="PROSITE-ProRule" id="PRU10141"/>
    </source>
</evidence>
<protein>
    <recommendedName>
        <fullName evidence="2">non-specific serine/threonine protein kinase</fullName>
        <ecNumber evidence="2">2.7.11.1</ecNumber>
    </recommendedName>
</protein>
<dbReference type="InterPro" id="IPR025287">
    <property type="entry name" value="WAK_GUB"/>
</dbReference>
<dbReference type="InterPro" id="IPR032872">
    <property type="entry name" value="WAK_assoc_C"/>
</dbReference>
<dbReference type="GO" id="GO:0004674">
    <property type="term" value="F:protein serine/threonine kinase activity"/>
    <property type="evidence" value="ECO:0007669"/>
    <property type="project" value="UniProtKB-KW"/>
</dbReference>
<dbReference type="PANTHER" id="PTHR46008:SF58">
    <property type="entry name" value="PROTEIN KINASE DOMAIN-CONTAINING PROTEIN"/>
    <property type="match status" value="1"/>
</dbReference>
<dbReference type="InterPro" id="IPR008271">
    <property type="entry name" value="Ser/Thr_kinase_AS"/>
</dbReference>
<dbReference type="InterPro" id="IPR011009">
    <property type="entry name" value="Kinase-like_dom_sf"/>
</dbReference>
<evidence type="ECO:0000256" key="1">
    <source>
        <dbReference type="ARBA" id="ARBA00004479"/>
    </source>
</evidence>
<evidence type="ECO:0000259" key="18">
    <source>
        <dbReference type="PROSITE" id="PS50011"/>
    </source>
</evidence>
<keyword evidence="9 15" id="KW-0067">ATP-binding</keyword>
<proteinExistence type="predicted"/>
<feature type="signal peptide" evidence="17">
    <location>
        <begin position="1"/>
        <end position="26"/>
    </location>
</feature>
<keyword evidence="8" id="KW-0418">Kinase</keyword>
<dbReference type="AlphaFoldDB" id="A0A3P6AE61"/>
<dbReference type="Gene3D" id="1.10.510.10">
    <property type="entry name" value="Transferase(Phosphotransferase) domain 1"/>
    <property type="match status" value="1"/>
</dbReference>
<feature type="domain" description="Protein kinase" evidence="18">
    <location>
        <begin position="554"/>
        <end position="742"/>
    </location>
</feature>
<feature type="chain" id="PRO_5018170803" description="non-specific serine/threonine protein kinase" evidence="17">
    <location>
        <begin position="27"/>
        <end position="742"/>
    </location>
</feature>
<gene>
    <name evidence="19" type="ORF">BRAA02T06442Z</name>
</gene>
<dbReference type="FunFam" id="3.30.200.20:FF:000644">
    <property type="entry name" value="Suppressor of npr1-1 constitutive 4"/>
    <property type="match status" value="1"/>
</dbReference>
<dbReference type="PROSITE" id="PS50011">
    <property type="entry name" value="PROTEIN_KINASE_DOM"/>
    <property type="match status" value="1"/>
</dbReference>
<evidence type="ECO:0000256" key="2">
    <source>
        <dbReference type="ARBA" id="ARBA00012513"/>
    </source>
</evidence>
<dbReference type="FunFam" id="1.10.510.10:FF:001023">
    <property type="entry name" value="Os07g0541700 protein"/>
    <property type="match status" value="1"/>
</dbReference>
<dbReference type="PROSITE" id="PS00108">
    <property type="entry name" value="PROTEIN_KINASE_ST"/>
    <property type="match status" value="1"/>
</dbReference>
<evidence type="ECO:0000256" key="11">
    <source>
        <dbReference type="ARBA" id="ARBA00023136"/>
    </source>
</evidence>
<keyword evidence="7 15" id="KW-0547">Nucleotide-binding</keyword>
<dbReference type="EC" id="2.7.11.1" evidence="2"/>
<evidence type="ECO:0000256" key="9">
    <source>
        <dbReference type="ARBA" id="ARBA00022840"/>
    </source>
</evidence>
<evidence type="ECO:0000256" key="4">
    <source>
        <dbReference type="ARBA" id="ARBA00022679"/>
    </source>
</evidence>
<keyword evidence="11 16" id="KW-0472">Membrane</keyword>
<evidence type="ECO:0000256" key="5">
    <source>
        <dbReference type="ARBA" id="ARBA00022692"/>
    </source>
</evidence>
<dbReference type="PROSITE" id="PS00107">
    <property type="entry name" value="PROTEIN_KINASE_ATP"/>
    <property type="match status" value="1"/>
</dbReference>
<evidence type="ECO:0000256" key="6">
    <source>
        <dbReference type="ARBA" id="ARBA00022729"/>
    </source>
</evidence>
<dbReference type="PANTHER" id="PTHR46008">
    <property type="entry name" value="LEAF RUST 10 DISEASE-RESISTANCE LOCUS RECEPTOR-LIKE PROTEIN KINASE-LIKE 1.4"/>
    <property type="match status" value="1"/>
</dbReference>
<keyword evidence="12" id="KW-0325">Glycoprotein</keyword>
<feature type="binding site" evidence="15">
    <location>
        <position position="582"/>
    </location>
    <ligand>
        <name>ATP</name>
        <dbReference type="ChEBI" id="CHEBI:30616"/>
    </ligand>
</feature>
<keyword evidence="10 16" id="KW-1133">Transmembrane helix</keyword>
<keyword evidence="4" id="KW-0808">Transferase</keyword>
<evidence type="ECO:0000256" key="7">
    <source>
        <dbReference type="ARBA" id="ARBA00022741"/>
    </source>
</evidence>
<evidence type="ECO:0000256" key="8">
    <source>
        <dbReference type="ARBA" id="ARBA00022777"/>
    </source>
</evidence>
<dbReference type="GO" id="GO:0030247">
    <property type="term" value="F:polysaccharide binding"/>
    <property type="evidence" value="ECO:0007669"/>
    <property type="project" value="InterPro"/>
</dbReference>
<dbReference type="EMBL" id="LR031573">
    <property type="protein sequence ID" value="VDC87679.1"/>
    <property type="molecule type" value="Genomic_DNA"/>
</dbReference>
<evidence type="ECO:0000256" key="16">
    <source>
        <dbReference type="SAM" id="Phobius"/>
    </source>
</evidence>
<dbReference type="GO" id="GO:0016020">
    <property type="term" value="C:membrane"/>
    <property type="evidence" value="ECO:0007669"/>
    <property type="project" value="UniProtKB-SubCell"/>
</dbReference>
<keyword evidence="6 17" id="KW-0732">Signal</keyword>
<dbReference type="SUPFAM" id="SSF56112">
    <property type="entry name" value="Protein kinase-like (PK-like)"/>
    <property type="match status" value="1"/>
</dbReference>
<dbReference type="GO" id="GO:0005524">
    <property type="term" value="F:ATP binding"/>
    <property type="evidence" value="ECO:0007669"/>
    <property type="project" value="UniProtKB-UniRule"/>
</dbReference>
<dbReference type="InterPro" id="IPR001245">
    <property type="entry name" value="Ser-Thr/Tyr_kinase_cat_dom"/>
</dbReference>
<comment type="catalytic activity">
    <reaction evidence="13">
        <text>L-threonyl-[protein] + ATP = O-phospho-L-threonyl-[protein] + ADP + H(+)</text>
        <dbReference type="Rhea" id="RHEA:46608"/>
        <dbReference type="Rhea" id="RHEA-COMP:11060"/>
        <dbReference type="Rhea" id="RHEA-COMP:11605"/>
        <dbReference type="ChEBI" id="CHEBI:15378"/>
        <dbReference type="ChEBI" id="CHEBI:30013"/>
        <dbReference type="ChEBI" id="CHEBI:30616"/>
        <dbReference type="ChEBI" id="CHEBI:61977"/>
        <dbReference type="ChEBI" id="CHEBI:456216"/>
        <dbReference type="EC" id="2.7.11.1"/>
    </reaction>
</comment>
<sequence>MYYFSIYPLVLFFLFSIFHHLPCASSKLELCETLFECGNITAGFPFWGGTRHRNCGHPLLELLCNKNSSTSIIISDQEYSVFHLNQTSNTIKLTRPDFLGSFCSSAFTNTTLPPQIFELLPTYKNITVFYHCDPFLPYLSSHTCPKIGLISLSENHNGTCRNGFTVNVPTSFIATGKKLNMTNLESVLSKGFEVKLKIDRKACQQCLSTHGSCGFNHTLPLGNKCNPLHPQTSKFLNSQSVLHHLSGELYKLCSTTFSCCDQVHLNYPFWKPGRKACGHPEFELNCSGDFAELNISTVKFRIIDSRYYETTLIRTDYIDNLYPRNPLNAQFNENVVSFTHNTELVTIYYDCPNFSSLIPHSFYVGELVSGNGRRNYYVTKNLTSPSLHDIRGLLENFRGMCKRNVSIPASGSALETLQRSPNTYNLKKAIEQGFELYVNSDCERCMGSDGACGYNQTSCVFVCYCKDGPRNSSCRTHNRKFCFIHGLLPTKPFSVFLALFSLTGIIALVVFLCPCFRVQIFRKRKTSDERRHEKLKALIPLKHYTYAQVKKITKSFAEVVGRGGFGVVYRGTLCDGRMVAVKVLKDSKDNNGEDFINEVASMSQTSHVNIVSLLGFCSEGSKRAIIYEFLENGSLDKFISNTNIMNLDFTALYEIALGVARGLEYLHFGCKTRIVHFDIKPQNVLLDENLLPKVSDFGLAKLCEKKESIISLLDMRGTIGYIAPEMFSPVYGSVSHKSDVYS</sequence>
<evidence type="ECO:0000256" key="14">
    <source>
        <dbReference type="ARBA" id="ARBA00048679"/>
    </source>
</evidence>
<feature type="transmembrane region" description="Helical" evidence="16">
    <location>
        <begin position="493"/>
        <end position="516"/>
    </location>
</feature>
<evidence type="ECO:0000256" key="12">
    <source>
        <dbReference type="ARBA" id="ARBA00023180"/>
    </source>
</evidence>